<dbReference type="InterPro" id="IPR000873">
    <property type="entry name" value="AMP-dep_synth/lig_dom"/>
</dbReference>
<evidence type="ECO:0000259" key="1">
    <source>
        <dbReference type="Pfam" id="PF00501"/>
    </source>
</evidence>
<dbReference type="Gene3D" id="3.40.50.12780">
    <property type="entry name" value="N-terminal domain of ligase-like"/>
    <property type="match status" value="1"/>
</dbReference>
<evidence type="ECO:0000313" key="3">
    <source>
        <dbReference type="EMBL" id="ROH86671.1"/>
    </source>
</evidence>
<evidence type="ECO:0000313" key="4">
    <source>
        <dbReference type="Proteomes" id="UP000282106"/>
    </source>
</evidence>
<proteinExistence type="predicted"/>
<dbReference type="InterPro" id="IPR020845">
    <property type="entry name" value="AMP-binding_CS"/>
</dbReference>
<dbReference type="PROSITE" id="PS00455">
    <property type="entry name" value="AMP_BINDING"/>
    <property type="match status" value="1"/>
</dbReference>
<dbReference type="InterPro" id="IPR025110">
    <property type="entry name" value="AMP-bd_C"/>
</dbReference>
<name>A0A3N0V2B4_9GAMM</name>
<dbReference type="GO" id="GO:0016878">
    <property type="term" value="F:acid-thiol ligase activity"/>
    <property type="evidence" value="ECO:0007669"/>
    <property type="project" value="UniProtKB-ARBA"/>
</dbReference>
<dbReference type="PANTHER" id="PTHR43767:SF1">
    <property type="entry name" value="NONRIBOSOMAL PEPTIDE SYNTHASE PES1 (EUROFUNG)-RELATED"/>
    <property type="match status" value="1"/>
</dbReference>
<dbReference type="PANTHER" id="PTHR43767">
    <property type="entry name" value="LONG-CHAIN-FATTY-ACID--COA LIGASE"/>
    <property type="match status" value="1"/>
</dbReference>
<dbReference type="Pfam" id="PF13193">
    <property type="entry name" value="AMP-binding_C"/>
    <property type="match status" value="1"/>
</dbReference>
<dbReference type="EMBL" id="RJVO01000008">
    <property type="protein sequence ID" value="ROH86671.1"/>
    <property type="molecule type" value="Genomic_DNA"/>
</dbReference>
<feature type="domain" description="AMP-dependent synthetase/ligase" evidence="1">
    <location>
        <begin position="21"/>
        <end position="365"/>
    </location>
</feature>
<dbReference type="Pfam" id="PF00501">
    <property type="entry name" value="AMP-binding"/>
    <property type="match status" value="1"/>
</dbReference>
<dbReference type="Proteomes" id="UP000282106">
    <property type="component" value="Unassembled WGS sequence"/>
</dbReference>
<dbReference type="SUPFAM" id="SSF56801">
    <property type="entry name" value="Acetyl-CoA synthetase-like"/>
    <property type="match status" value="1"/>
</dbReference>
<feature type="domain" description="AMP-binding enzyme C-terminal" evidence="2">
    <location>
        <begin position="415"/>
        <end position="490"/>
    </location>
</feature>
<evidence type="ECO:0000259" key="2">
    <source>
        <dbReference type="Pfam" id="PF13193"/>
    </source>
</evidence>
<sequence>MLSAAARPPTSRPLILDLIHWRSQQSPDAPALFFAGRWYRYRELEQRANRLARRLQALGVRRGDRVGILAHNHLAHFDLLLAAPKLGYLHTAFNYRLSGPELAPLLAQVQAHCLFVDQACRPLLEPSATPQLALEDYEEWLAAGSPEPLPAPALSADDDHLLLFTGGSTGLPKAARLPYRQTLGNARATVEAWGLDASDCALQCTPCFHAAVNVLALPLLACGGRVVVLPQFDAADYLEQLARHRPSLLFMVPTMYQMLVEQPAFAETDFSSLRWAISGGAPCPPSVQAAFIRRGVRFKQGYGLTEAGVNCFGMALDEAGRKPDHVGRPLPGLEAVVRGTEGQALAPGEVGELTLRGEQVFSGYWRQPEETALALREGWLWTGDLAQVDESGCFRIVGRRKEMYLSGGENVYPSEVEAALFRCPGVLDCAVLGLPDPLWGESGLAAVVLHAGQEADAARLRQALREQLAAYKLPRWFQFLPALPKTGAGKIDKNEIRRRYLAAQAASAA</sequence>
<dbReference type="Gene3D" id="3.30.300.30">
    <property type="match status" value="1"/>
</dbReference>
<keyword evidence="3" id="KW-0436">Ligase</keyword>
<dbReference type="InParanoid" id="A0A3N0V2B4"/>
<dbReference type="InterPro" id="IPR042099">
    <property type="entry name" value="ANL_N_sf"/>
</dbReference>
<organism evidence="3 4">
    <name type="scientific">Stagnimonas aquatica</name>
    <dbReference type="NCBI Taxonomy" id="2689987"/>
    <lineage>
        <taxon>Bacteria</taxon>
        <taxon>Pseudomonadati</taxon>
        <taxon>Pseudomonadota</taxon>
        <taxon>Gammaproteobacteria</taxon>
        <taxon>Nevskiales</taxon>
        <taxon>Nevskiaceae</taxon>
        <taxon>Stagnimonas</taxon>
    </lineage>
</organism>
<reference evidence="3 4" key="1">
    <citation type="submission" date="2018-10" db="EMBL/GenBank/DDBJ databases">
        <authorList>
            <person name="Chen W.-M."/>
        </authorList>
    </citation>
    <scope>NUCLEOTIDE SEQUENCE [LARGE SCALE GENOMIC DNA]</scope>
    <source>
        <strain evidence="3 4">THS-13</strain>
    </source>
</reference>
<gene>
    <name evidence="3" type="ORF">ED208_14595</name>
</gene>
<accession>A0A3N0V2B4</accession>
<dbReference type="InterPro" id="IPR045851">
    <property type="entry name" value="AMP-bd_C_sf"/>
</dbReference>
<dbReference type="InterPro" id="IPR050237">
    <property type="entry name" value="ATP-dep_AMP-bd_enzyme"/>
</dbReference>
<protein>
    <submittedName>
        <fullName evidence="3">Long-chain fatty acid--CoA ligase</fullName>
    </submittedName>
</protein>
<comment type="caution">
    <text evidence="3">The sequence shown here is derived from an EMBL/GenBank/DDBJ whole genome shotgun (WGS) entry which is preliminary data.</text>
</comment>
<dbReference type="AlphaFoldDB" id="A0A3N0V2B4"/>
<keyword evidence="4" id="KW-1185">Reference proteome</keyword>